<comment type="function">
    <text evidence="15">Core subunit of the mitochondrial membrane respiratory chain NADH dehydrogenase (Complex I) which catalyzes electron transfer from NADH through the respiratory chain, using ubiquinone as an electron acceptor. Essential for the catalytic activity and assembly of complex I.</text>
</comment>
<feature type="transmembrane region" description="Helical" evidence="15">
    <location>
        <begin position="29"/>
        <end position="47"/>
    </location>
</feature>
<evidence type="ECO:0000256" key="3">
    <source>
        <dbReference type="ARBA" id="ARBA00012944"/>
    </source>
</evidence>
<accession>B6CWL8</accession>
<comment type="similarity">
    <text evidence="2 15">Belongs to the complex I subunit 6 family.</text>
</comment>
<feature type="transmembrane region" description="Helical" evidence="15">
    <location>
        <begin position="6"/>
        <end position="24"/>
    </location>
</feature>
<evidence type="ECO:0000256" key="11">
    <source>
        <dbReference type="ARBA" id="ARBA00023027"/>
    </source>
</evidence>
<dbReference type="AlphaFoldDB" id="B6CWL8"/>
<feature type="transmembrane region" description="Helical" evidence="15">
    <location>
        <begin position="133"/>
        <end position="156"/>
    </location>
</feature>
<keyword evidence="7 15" id="KW-0812">Transmembrane</keyword>
<comment type="catalytic activity">
    <reaction evidence="14 15">
        <text>a ubiquinone + NADH + 5 H(+)(in) = a ubiquinol + NAD(+) + 4 H(+)(out)</text>
        <dbReference type="Rhea" id="RHEA:29091"/>
        <dbReference type="Rhea" id="RHEA-COMP:9565"/>
        <dbReference type="Rhea" id="RHEA-COMP:9566"/>
        <dbReference type="ChEBI" id="CHEBI:15378"/>
        <dbReference type="ChEBI" id="CHEBI:16389"/>
        <dbReference type="ChEBI" id="CHEBI:17976"/>
        <dbReference type="ChEBI" id="CHEBI:57540"/>
        <dbReference type="ChEBI" id="CHEBI:57945"/>
        <dbReference type="EC" id="7.1.1.2"/>
    </reaction>
</comment>
<dbReference type="GeneID" id="6993653"/>
<keyword evidence="11 15" id="KW-0520">NAD</keyword>
<dbReference type="Pfam" id="PF00499">
    <property type="entry name" value="Oxidored_q3"/>
    <property type="match status" value="1"/>
</dbReference>
<gene>
    <name evidence="16" type="primary">ND6</name>
</gene>
<sequence length="164" mass="17944">MNYLFGFILVFVVLGVVALSMTFAPYHGVIALMGVSFFCCVLMVLLGRTFAALIMYIVYLGGLVVVFGYCVSIEKGKNGFFKVNGFSYVIVFLIASLVSLYSDFGGLLVYSNWEDLVCMEVNGSSVFYCGGGFGLLICSWGLLVVLFSVLIILGWFRLGGLRSF</sequence>
<dbReference type="RefSeq" id="YP_002290829.1">
    <property type="nucleotide sequence ID" value="NC_011393.1"/>
</dbReference>
<evidence type="ECO:0000256" key="4">
    <source>
        <dbReference type="ARBA" id="ARBA00021095"/>
    </source>
</evidence>
<keyword evidence="15" id="KW-0830">Ubiquinone</keyword>
<feature type="transmembrane region" description="Helical" evidence="15">
    <location>
        <begin position="85"/>
        <end position="113"/>
    </location>
</feature>
<dbReference type="PANTHER" id="PTHR11435">
    <property type="entry name" value="NADH UBIQUINONE OXIDOREDUCTASE SUBUNIT ND6"/>
    <property type="match status" value="1"/>
</dbReference>
<evidence type="ECO:0000256" key="8">
    <source>
        <dbReference type="ARBA" id="ARBA00022967"/>
    </source>
</evidence>
<reference evidence="16" key="1">
    <citation type="submission" date="2008-03" db="EMBL/GenBank/DDBJ databases">
        <title>Bungarus fasciatus mitochondrion, complete genome.</title>
        <authorList>
            <person name="Chen N."/>
            <person name="Zhao S."/>
            <person name="Han L."/>
        </authorList>
    </citation>
    <scope>NUCLEOTIDE SEQUENCE</scope>
</reference>
<keyword evidence="5 15" id="KW-0813">Transport</keyword>
<keyword evidence="8 15" id="KW-1278">Translocase</keyword>
<evidence type="ECO:0000256" key="12">
    <source>
        <dbReference type="ARBA" id="ARBA00023128"/>
    </source>
</evidence>
<evidence type="ECO:0000256" key="10">
    <source>
        <dbReference type="ARBA" id="ARBA00022989"/>
    </source>
</evidence>
<evidence type="ECO:0000256" key="1">
    <source>
        <dbReference type="ARBA" id="ARBA00004225"/>
    </source>
</evidence>
<keyword evidence="10 15" id="KW-1133">Transmembrane helix</keyword>
<dbReference type="InterPro" id="IPR050269">
    <property type="entry name" value="ComplexI_Subunit6"/>
</dbReference>
<evidence type="ECO:0000256" key="9">
    <source>
        <dbReference type="ARBA" id="ARBA00022982"/>
    </source>
</evidence>
<organism evidence="16">
    <name type="scientific">Bungarus fasciatus</name>
    <name type="common">Banded krait</name>
    <name type="synonym">Pseudoboa fasciata</name>
    <dbReference type="NCBI Taxonomy" id="8613"/>
    <lineage>
        <taxon>Eukaryota</taxon>
        <taxon>Metazoa</taxon>
        <taxon>Chordata</taxon>
        <taxon>Craniata</taxon>
        <taxon>Vertebrata</taxon>
        <taxon>Euteleostomi</taxon>
        <taxon>Lepidosauria</taxon>
        <taxon>Squamata</taxon>
        <taxon>Bifurcata</taxon>
        <taxon>Unidentata</taxon>
        <taxon>Episquamata</taxon>
        <taxon>Toxicofera</taxon>
        <taxon>Serpentes</taxon>
        <taxon>Colubroidea</taxon>
        <taxon>Elapidae</taxon>
        <taxon>Bungarinae</taxon>
        <taxon>Bungarus</taxon>
    </lineage>
</organism>
<evidence type="ECO:0000256" key="14">
    <source>
        <dbReference type="ARBA" id="ARBA00049551"/>
    </source>
</evidence>
<proteinExistence type="inferred from homology"/>
<keyword evidence="6 15" id="KW-0679">Respiratory chain</keyword>
<dbReference type="GO" id="GO:0031966">
    <property type="term" value="C:mitochondrial membrane"/>
    <property type="evidence" value="ECO:0007669"/>
    <property type="project" value="UniProtKB-SubCell"/>
</dbReference>
<dbReference type="EC" id="7.1.1.2" evidence="3 15"/>
<name>B6CWL8_BUNFA</name>
<evidence type="ECO:0000256" key="15">
    <source>
        <dbReference type="RuleBase" id="RU004430"/>
    </source>
</evidence>
<dbReference type="PANTHER" id="PTHR11435:SF1">
    <property type="entry name" value="NADH-UBIQUINONE OXIDOREDUCTASE CHAIN 6"/>
    <property type="match status" value="1"/>
</dbReference>
<protein>
    <recommendedName>
        <fullName evidence="4 15">NADH-ubiquinone oxidoreductase chain 6</fullName>
        <ecNumber evidence="3 15">7.1.1.2</ecNumber>
    </recommendedName>
</protein>
<dbReference type="CTD" id="4541"/>
<keyword evidence="12 15" id="KW-0496">Mitochondrion</keyword>
<evidence type="ECO:0000256" key="5">
    <source>
        <dbReference type="ARBA" id="ARBA00022448"/>
    </source>
</evidence>
<comment type="subcellular location">
    <subcellularLocation>
        <location evidence="1 15">Mitochondrion membrane</location>
        <topology evidence="1 15">Multi-pass membrane protein</topology>
    </subcellularLocation>
</comment>
<evidence type="ECO:0000256" key="13">
    <source>
        <dbReference type="ARBA" id="ARBA00023136"/>
    </source>
</evidence>
<keyword evidence="13 15" id="KW-0472">Membrane</keyword>
<keyword evidence="9 15" id="KW-0249">Electron transport</keyword>
<evidence type="ECO:0000313" key="16">
    <source>
        <dbReference type="EMBL" id="ACB36676.1"/>
    </source>
</evidence>
<evidence type="ECO:0000256" key="6">
    <source>
        <dbReference type="ARBA" id="ARBA00022660"/>
    </source>
</evidence>
<dbReference type="EMBL" id="EU579523">
    <property type="protein sequence ID" value="ACB36676.1"/>
    <property type="molecule type" value="Genomic_DNA"/>
</dbReference>
<evidence type="ECO:0000256" key="2">
    <source>
        <dbReference type="ARBA" id="ARBA00005698"/>
    </source>
</evidence>
<geneLocation type="mitochondrion" evidence="16"/>
<dbReference type="InterPro" id="IPR001457">
    <property type="entry name" value="NADH_UbQ/plastoQ_OxRdtase_su6"/>
</dbReference>
<evidence type="ECO:0000256" key="7">
    <source>
        <dbReference type="ARBA" id="ARBA00022692"/>
    </source>
</evidence>
<dbReference type="GO" id="GO:0008137">
    <property type="term" value="F:NADH dehydrogenase (ubiquinone) activity"/>
    <property type="evidence" value="ECO:0007669"/>
    <property type="project" value="UniProtKB-UniRule"/>
</dbReference>
<feature type="transmembrane region" description="Helical" evidence="15">
    <location>
        <begin position="53"/>
        <end position="73"/>
    </location>
</feature>